<evidence type="ECO:0000256" key="4">
    <source>
        <dbReference type="ARBA" id="ARBA00022801"/>
    </source>
</evidence>
<comment type="similarity">
    <text evidence="1">Belongs to the peptidase S28 family.</text>
</comment>
<dbReference type="Pfam" id="PF10021">
    <property type="entry name" value="PARG_cat_microb"/>
    <property type="match status" value="1"/>
</dbReference>
<keyword evidence="2" id="KW-0645">Protease</keyword>
<evidence type="ECO:0000256" key="1">
    <source>
        <dbReference type="ARBA" id="ARBA00011079"/>
    </source>
</evidence>
<keyword evidence="9" id="KW-1185">Reference proteome</keyword>
<feature type="compositionally biased region" description="Basic residues" evidence="6">
    <location>
        <begin position="33"/>
        <end position="42"/>
    </location>
</feature>
<dbReference type="Proteomes" id="UP000054408">
    <property type="component" value="Unassembled WGS sequence"/>
</dbReference>
<dbReference type="RefSeq" id="XP_013755498.1">
    <property type="nucleotide sequence ID" value="XM_013900044.1"/>
</dbReference>
<dbReference type="GO" id="GO:0008239">
    <property type="term" value="F:dipeptidyl-peptidase activity"/>
    <property type="evidence" value="ECO:0007669"/>
    <property type="project" value="TreeGrafter"/>
</dbReference>
<gene>
    <name evidence="8" type="ORF">AMSG_12158</name>
</gene>
<dbReference type="InterPro" id="IPR019261">
    <property type="entry name" value="PARG_cat_microbial"/>
</dbReference>
<dbReference type="PANTHER" id="PTHR11010">
    <property type="entry name" value="PROTEASE S28 PRO-X CARBOXYPEPTIDASE-RELATED"/>
    <property type="match status" value="1"/>
</dbReference>
<dbReference type="InterPro" id="IPR042269">
    <property type="entry name" value="Ser_carbopepase_S28_SKS"/>
</dbReference>
<dbReference type="OrthoDB" id="1735038at2759"/>
<dbReference type="Gene3D" id="1.20.120.980">
    <property type="entry name" value="Serine carboxypeptidase S28, SKS domain"/>
    <property type="match status" value="1"/>
</dbReference>
<evidence type="ECO:0000313" key="9">
    <source>
        <dbReference type="Proteomes" id="UP000054408"/>
    </source>
</evidence>
<dbReference type="EMBL" id="GL349472">
    <property type="protein sequence ID" value="KNC52380.1"/>
    <property type="molecule type" value="Genomic_DNA"/>
</dbReference>
<dbReference type="GO" id="GO:0070008">
    <property type="term" value="F:serine-type exopeptidase activity"/>
    <property type="evidence" value="ECO:0007669"/>
    <property type="project" value="InterPro"/>
</dbReference>
<evidence type="ECO:0000256" key="3">
    <source>
        <dbReference type="ARBA" id="ARBA00022729"/>
    </source>
</evidence>
<feature type="compositionally biased region" description="Gly residues" evidence="6">
    <location>
        <begin position="43"/>
        <end position="56"/>
    </location>
</feature>
<dbReference type="AlphaFoldDB" id="A0A0L0DJJ5"/>
<dbReference type="Gene3D" id="3.40.50.1820">
    <property type="entry name" value="alpha/beta hydrolase"/>
    <property type="match status" value="1"/>
</dbReference>
<evidence type="ECO:0000256" key="5">
    <source>
        <dbReference type="ARBA" id="ARBA00023180"/>
    </source>
</evidence>
<organism evidence="8 9">
    <name type="scientific">Thecamonas trahens ATCC 50062</name>
    <dbReference type="NCBI Taxonomy" id="461836"/>
    <lineage>
        <taxon>Eukaryota</taxon>
        <taxon>Apusozoa</taxon>
        <taxon>Apusomonadida</taxon>
        <taxon>Apusomonadidae</taxon>
        <taxon>Thecamonas</taxon>
    </lineage>
</organism>
<dbReference type="PANTHER" id="PTHR11010:SF28">
    <property type="entry name" value="SERINE PROTEASE K12H4.7"/>
    <property type="match status" value="1"/>
</dbReference>
<evidence type="ECO:0000259" key="7">
    <source>
        <dbReference type="Pfam" id="PF10021"/>
    </source>
</evidence>
<accession>A0A0L0DJJ5</accession>
<evidence type="ECO:0000256" key="6">
    <source>
        <dbReference type="SAM" id="MobiDB-lite"/>
    </source>
</evidence>
<evidence type="ECO:0000313" key="8">
    <source>
        <dbReference type="EMBL" id="KNC52380.1"/>
    </source>
</evidence>
<sequence length="913" mass="96964">MGRRKGRRGRAERSADQDGSRSRSGDGGGGGKGKGKGRRARGPGKGGADGAGGGASGQRKAVPFGVTRTAATRKEAGVAGEEFYADSNALLSEDHLREALRMRFDPDAWRAAAEATAGSGPQYGRALRKMVQIGTLGTLLRGWYTLPDGDVVHLARKRLDKAARGTVCVDYEAEAAADPASLRGSLLAEVDEWFGRDVKPGEVPLQTQVCLIQGDVLETALALQRAVGASARNVCVLVNGSYNMPGGGWKKGAAALEENLHRRTSIVEALEDPYSVVSGAQWRYPLPQVGGLAIPAACVFRGSEPSGYPFLERPAFVSMVVGWAFKAPPIEGTGPSARLGKKERRLTLAKIASWLDMAVEVSGNSPRPRIFVASPIGCGVYANPPHDIARLFSAALALPRFAGVFDIVAFSILDPTGPETYDAFADALAPILTLRADSGLTPALLDLVKPPADAGPSTTMLAMVCVALCAAAVAQGNTSPSTFQQKTDHFDNSNTATFSQRYTVNATHYRKGGPIFFFLSGEAPMEAFEFQEVQAQLWAAQRGGMFVVLEHRFYGQSMPAPDFATPGLSLLSSEQALADAAAFAVWFNADLEARGMAPGPWVVVGCSYSAGLAAWFRTRHPYLVVGAVCPSGPVQATLDQSDFLAWFEHAAPAPCVAAAKAGSAAIEAELARGQPGLAALSTAFNTCEPLTDDDVFWFLWNVALAVGTADQFSNSVPENTLTEACDILAAESDPIAAFAKIVATSENIYTARPGGNSCVHLSQSYFIADMARPDNPNRSWWWQKCTEFGYFKTSVNGSSIFFPSYSLGLDRIVPLCEAIYGIDGLAPQIEWTNANYGGKNLVADNVVFTNGLLDPWHLLSISSDLPAPSKVKAVTYEAGHCATLNAASPDDPPSLLAARKFVEAQLDAWLATH</sequence>
<dbReference type="GO" id="GO:0006508">
    <property type="term" value="P:proteolysis"/>
    <property type="evidence" value="ECO:0007669"/>
    <property type="project" value="UniProtKB-KW"/>
</dbReference>
<feature type="region of interest" description="Disordered" evidence="6">
    <location>
        <begin position="1"/>
        <end position="63"/>
    </location>
</feature>
<feature type="domain" description="Microbial-type PARG catalytic" evidence="7">
    <location>
        <begin position="135"/>
        <end position="272"/>
    </location>
</feature>
<dbReference type="InterPro" id="IPR029058">
    <property type="entry name" value="AB_hydrolase_fold"/>
</dbReference>
<dbReference type="eggNOG" id="KOG2182">
    <property type="taxonomic scope" value="Eukaryota"/>
</dbReference>
<dbReference type="Gene3D" id="3.40.220.10">
    <property type="entry name" value="Leucine Aminopeptidase, subunit E, domain 1"/>
    <property type="match status" value="1"/>
</dbReference>
<dbReference type="GeneID" id="25570073"/>
<proteinExistence type="inferred from homology"/>
<name>A0A0L0DJJ5_THETB</name>
<dbReference type="Pfam" id="PF05577">
    <property type="entry name" value="Peptidase_S28"/>
    <property type="match status" value="1"/>
</dbReference>
<evidence type="ECO:0000256" key="2">
    <source>
        <dbReference type="ARBA" id="ARBA00022670"/>
    </source>
</evidence>
<dbReference type="SUPFAM" id="SSF53474">
    <property type="entry name" value="alpha/beta-Hydrolases"/>
    <property type="match status" value="1"/>
</dbReference>
<feature type="compositionally biased region" description="Basic and acidic residues" evidence="6">
    <location>
        <begin position="9"/>
        <end position="24"/>
    </location>
</feature>
<keyword evidence="5" id="KW-0325">Glycoprotein</keyword>
<keyword evidence="4" id="KW-0378">Hydrolase</keyword>
<keyword evidence="3" id="KW-0732">Signal</keyword>
<reference evidence="8 9" key="1">
    <citation type="submission" date="2010-05" db="EMBL/GenBank/DDBJ databases">
        <title>The Genome Sequence of Thecamonas trahens ATCC 50062.</title>
        <authorList>
            <consortium name="The Broad Institute Genome Sequencing Platform"/>
            <person name="Russ C."/>
            <person name="Cuomo C."/>
            <person name="Shea T."/>
            <person name="Young S.K."/>
            <person name="Zeng Q."/>
            <person name="Koehrsen M."/>
            <person name="Haas B."/>
            <person name="Borodovsky M."/>
            <person name="Guigo R."/>
            <person name="Alvarado L."/>
            <person name="Berlin A."/>
            <person name="Bochicchio J."/>
            <person name="Borenstein D."/>
            <person name="Chapman S."/>
            <person name="Chen Z."/>
            <person name="Freedman E."/>
            <person name="Gellesch M."/>
            <person name="Goldberg J."/>
            <person name="Griggs A."/>
            <person name="Gujja S."/>
            <person name="Heilman E."/>
            <person name="Heiman D."/>
            <person name="Hepburn T."/>
            <person name="Howarth C."/>
            <person name="Jen D."/>
            <person name="Larson L."/>
            <person name="Mehta T."/>
            <person name="Park D."/>
            <person name="Pearson M."/>
            <person name="Roberts A."/>
            <person name="Saif S."/>
            <person name="Shenoy N."/>
            <person name="Sisk P."/>
            <person name="Stolte C."/>
            <person name="Sykes S."/>
            <person name="Thomson T."/>
            <person name="Walk T."/>
            <person name="White J."/>
            <person name="Yandava C."/>
            <person name="Burger G."/>
            <person name="Gray M.W."/>
            <person name="Holland P.W.H."/>
            <person name="King N."/>
            <person name="Lang F.B.F."/>
            <person name="Roger A.J."/>
            <person name="Ruiz-Trillo I."/>
            <person name="Lander E."/>
            <person name="Nusbaum C."/>
        </authorList>
    </citation>
    <scope>NUCLEOTIDE SEQUENCE [LARGE SCALE GENOMIC DNA]</scope>
    <source>
        <strain evidence="8 9">ATCC 50062</strain>
    </source>
</reference>
<dbReference type="InterPro" id="IPR043472">
    <property type="entry name" value="Macro_dom-like"/>
</dbReference>
<protein>
    <recommendedName>
        <fullName evidence="7">Microbial-type PARG catalytic domain-containing protein</fullName>
    </recommendedName>
</protein>
<dbReference type="InterPro" id="IPR008758">
    <property type="entry name" value="Peptidase_S28"/>
</dbReference>